<dbReference type="KEGG" id="vg:41702523"/>
<organism evidence="2 3">
    <name type="scientific">Turtle grass virus X</name>
    <dbReference type="NCBI Taxonomy" id="2292642"/>
    <lineage>
        <taxon>Viruses</taxon>
        <taxon>Riboviria</taxon>
        <taxon>Orthornavirae</taxon>
        <taxon>Kitrinoviricota</taxon>
        <taxon>Alsuviricetes</taxon>
        <taxon>Tymovirales</taxon>
        <taxon>Alphaflexiviridae</taxon>
        <taxon>Potexvirus</taxon>
        <taxon>Potexvirus ecsthalassiae</taxon>
    </lineage>
</organism>
<name>A0A345X1J7_9VIRU</name>
<protein>
    <submittedName>
        <fullName evidence="2">TGBp2</fullName>
    </submittedName>
</protein>
<reference evidence="2 3" key="1">
    <citation type="submission" date="2018-03" db="EMBL/GenBank/DDBJ databases">
        <title>Discovery of a novel RNA virus in the seagrass Thalassia testudinum from Tampa Bay, Florida.</title>
        <authorList>
            <person name="Van Bogaert N."/>
            <person name="Rosario K."/>
            <person name="Furman B.F.T."/>
            <person name="Hall M.O."/>
            <person name="Greco A.M."/>
            <person name="Breitbart M."/>
        </authorList>
    </citation>
    <scope>NUCLEOTIDE SEQUENCE [LARGE SCALE GENOMIC DNA]</scope>
    <source>
        <strain evidence="2">TB 2016</strain>
    </source>
</reference>
<evidence type="ECO:0000313" key="2">
    <source>
        <dbReference type="EMBL" id="AXK15643.1"/>
    </source>
</evidence>
<sequence length="135" mass="14118">MSLSHATGSSATSAPLQLQRPPDNTKSYLVLAIGVATAVVIYMLTRSTLPHVGDNIHSLPHGGNYCDGTKSIAYNKPARNFPSSNLLGFAPVLLALALFAVTCPLVTQGPASYTRRISICHQCGTAPSNSSSPHS</sequence>
<dbReference type="GeneID" id="41702523"/>
<feature type="transmembrane region" description="Helical" evidence="1">
    <location>
        <begin position="28"/>
        <end position="45"/>
    </location>
</feature>
<dbReference type="RefSeq" id="YP_009552764.1">
    <property type="nucleotide sequence ID" value="NC_040644.1"/>
</dbReference>
<evidence type="ECO:0000256" key="1">
    <source>
        <dbReference type="SAM" id="Phobius"/>
    </source>
</evidence>
<accession>A0A345X1J7</accession>
<feature type="transmembrane region" description="Helical" evidence="1">
    <location>
        <begin position="86"/>
        <end position="107"/>
    </location>
</feature>
<dbReference type="EMBL" id="MH077559">
    <property type="protein sequence ID" value="AXK15643.1"/>
    <property type="molecule type" value="Genomic_RNA"/>
</dbReference>
<keyword evidence="1" id="KW-0812">Transmembrane</keyword>
<keyword evidence="1" id="KW-0472">Membrane</keyword>
<evidence type="ECO:0000313" key="3">
    <source>
        <dbReference type="Proteomes" id="UP000289199"/>
    </source>
</evidence>
<dbReference type="Pfam" id="PF01307">
    <property type="entry name" value="Plant_vir_prot"/>
    <property type="match status" value="1"/>
</dbReference>
<dbReference type="Proteomes" id="UP000289199">
    <property type="component" value="Segment"/>
</dbReference>
<keyword evidence="1" id="KW-1133">Transmembrane helix</keyword>
<dbReference type="InterPro" id="IPR001896">
    <property type="entry name" value="Plant_vir_prot"/>
</dbReference>
<keyword evidence="3" id="KW-1185">Reference proteome</keyword>
<proteinExistence type="predicted"/>